<comment type="similarity">
    <text evidence="1">Belongs to the V-ATPase D subunit family.</text>
</comment>
<keyword evidence="3" id="KW-0406">Ion transport</keyword>
<feature type="compositionally biased region" description="Basic and acidic residues" evidence="4">
    <location>
        <begin position="111"/>
        <end position="121"/>
    </location>
</feature>
<reference evidence="6" key="1">
    <citation type="journal article" date="2019" name="Int. J. Syst. Evol. Microbiol.">
        <title>The Global Catalogue of Microorganisms (GCM) 10K type strain sequencing project: providing services to taxonomists for standard genome sequencing and annotation.</title>
        <authorList>
            <consortium name="The Broad Institute Genomics Platform"/>
            <consortium name="The Broad Institute Genome Sequencing Center for Infectious Disease"/>
            <person name="Wu L."/>
            <person name="Ma J."/>
        </authorList>
    </citation>
    <scope>NUCLEOTIDE SEQUENCE [LARGE SCALE GENOMIC DNA]</scope>
    <source>
        <strain evidence="6">JCM 12763</strain>
    </source>
</reference>
<evidence type="ECO:0000313" key="6">
    <source>
        <dbReference type="Proteomes" id="UP001596242"/>
    </source>
</evidence>
<dbReference type="RefSeq" id="WP_386397302.1">
    <property type="nucleotide sequence ID" value="NZ_JBHSPT010000033.1"/>
</dbReference>
<gene>
    <name evidence="5" type="ORF">ACFP50_15085</name>
</gene>
<sequence>MIVEAVTMGSVNRPRSPVPCRTALPTSAAPAGTALIHAEAAFREALRAAAEYAVARAAGDIGEAELMRTRRRVRALRRHWTPRLESALARVELALEQAEHEDVVRRRRAARTREGGRGGGE</sequence>
<accession>A0ABW1M0Z0</accession>
<evidence type="ECO:0000256" key="2">
    <source>
        <dbReference type="ARBA" id="ARBA00022448"/>
    </source>
</evidence>
<dbReference type="EMBL" id="JBHSPT010000033">
    <property type="protein sequence ID" value="MFC6056742.1"/>
    <property type="molecule type" value="Genomic_DNA"/>
</dbReference>
<protein>
    <submittedName>
        <fullName evidence="5">V-type ATP synthase subunit D</fullName>
    </submittedName>
</protein>
<feature type="region of interest" description="Disordered" evidence="4">
    <location>
        <begin position="102"/>
        <end position="121"/>
    </location>
</feature>
<keyword evidence="6" id="KW-1185">Reference proteome</keyword>
<proteinExistence type="inferred from homology"/>
<comment type="caution">
    <text evidence="5">The sequence shown here is derived from an EMBL/GenBank/DDBJ whole genome shotgun (WGS) entry which is preliminary data.</text>
</comment>
<dbReference type="Gene3D" id="1.10.287.3240">
    <property type="match status" value="1"/>
</dbReference>
<dbReference type="InterPro" id="IPR002699">
    <property type="entry name" value="V_ATPase_D"/>
</dbReference>
<name>A0ABW1M0Z0_9ACTN</name>
<dbReference type="Proteomes" id="UP001596242">
    <property type="component" value="Unassembled WGS sequence"/>
</dbReference>
<evidence type="ECO:0000256" key="3">
    <source>
        <dbReference type="ARBA" id="ARBA00023065"/>
    </source>
</evidence>
<keyword evidence="2" id="KW-0813">Transport</keyword>
<evidence type="ECO:0000256" key="4">
    <source>
        <dbReference type="SAM" id="MobiDB-lite"/>
    </source>
</evidence>
<organism evidence="5 6">
    <name type="scientific">Streptomyces pratens</name>
    <dbReference type="NCBI Taxonomy" id="887456"/>
    <lineage>
        <taxon>Bacteria</taxon>
        <taxon>Bacillati</taxon>
        <taxon>Actinomycetota</taxon>
        <taxon>Actinomycetes</taxon>
        <taxon>Kitasatosporales</taxon>
        <taxon>Streptomycetaceae</taxon>
        <taxon>Streptomyces</taxon>
    </lineage>
</organism>
<dbReference type="Pfam" id="PF01813">
    <property type="entry name" value="ATP-synt_D"/>
    <property type="match status" value="1"/>
</dbReference>
<evidence type="ECO:0000256" key="1">
    <source>
        <dbReference type="ARBA" id="ARBA00005850"/>
    </source>
</evidence>
<evidence type="ECO:0000313" key="5">
    <source>
        <dbReference type="EMBL" id="MFC6056742.1"/>
    </source>
</evidence>